<organism evidence="1 2">
    <name type="scientific">Brassica napus</name>
    <name type="common">Rape</name>
    <dbReference type="NCBI Taxonomy" id="3708"/>
    <lineage>
        <taxon>Eukaryota</taxon>
        <taxon>Viridiplantae</taxon>
        <taxon>Streptophyta</taxon>
        <taxon>Embryophyta</taxon>
        <taxon>Tracheophyta</taxon>
        <taxon>Spermatophyta</taxon>
        <taxon>Magnoliopsida</taxon>
        <taxon>eudicotyledons</taxon>
        <taxon>Gunneridae</taxon>
        <taxon>Pentapetalae</taxon>
        <taxon>rosids</taxon>
        <taxon>malvids</taxon>
        <taxon>Brassicales</taxon>
        <taxon>Brassicaceae</taxon>
        <taxon>Brassiceae</taxon>
        <taxon>Brassica</taxon>
    </lineage>
</organism>
<evidence type="ECO:0000313" key="1">
    <source>
        <dbReference type="EMBL" id="KAH0884106.1"/>
    </source>
</evidence>
<accession>A0ABQ7ZVX2</accession>
<keyword evidence="2" id="KW-1185">Reference proteome</keyword>
<feature type="non-terminal residue" evidence="1">
    <location>
        <position position="109"/>
    </location>
</feature>
<comment type="caution">
    <text evidence="1">The sequence shown here is derived from an EMBL/GenBank/DDBJ whole genome shotgun (WGS) entry which is preliminary data.</text>
</comment>
<gene>
    <name evidence="1" type="ORF">HID58_060202</name>
</gene>
<evidence type="ECO:0000313" key="2">
    <source>
        <dbReference type="Proteomes" id="UP000824890"/>
    </source>
</evidence>
<dbReference type="Proteomes" id="UP000824890">
    <property type="component" value="Unassembled WGS sequence"/>
</dbReference>
<protein>
    <submittedName>
        <fullName evidence="1">Uncharacterized protein</fullName>
    </submittedName>
</protein>
<reference evidence="1 2" key="1">
    <citation type="submission" date="2021-05" db="EMBL/GenBank/DDBJ databases">
        <title>Genome Assembly of Synthetic Allotetraploid Brassica napus Reveals Homoeologous Exchanges between Subgenomes.</title>
        <authorList>
            <person name="Davis J.T."/>
        </authorList>
    </citation>
    <scope>NUCLEOTIDE SEQUENCE [LARGE SCALE GENOMIC DNA]</scope>
    <source>
        <strain evidence="2">cv. Da-Ae</strain>
        <tissue evidence="1">Seedling</tissue>
    </source>
</reference>
<name>A0ABQ7ZVX2_BRANA</name>
<dbReference type="EMBL" id="JAGKQM010000014">
    <property type="protein sequence ID" value="KAH0884106.1"/>
    <property type="molecule type" value="Genomic_DNA"/>
</dbReference>
<sequence>MCSRKKNVWDRKKLKVYPEKRIYDLKILGCSLLYLKEIAYSVMKTKFVTHCNLILHGTYGNVRRTIQHHLCFSYLYNYPINDCMVDMDLRCSSISEPFDYQGHKHPLYE</sequence>
<proteinExistence type="predicted"/>